<dbReference type="InterPro" id="IPR017926">
    <property type="entry name" value="GATASE"/>
</dbReference>
<keyword evidence="10" id="KW-0963">Cytoplasm</keyword>
<keyword evidence="6 10" id="KW-0368">Histidine biosynthesis</keyword>
<dbReference type="InterPro" id="IPR010139">
    <property type="entry name" value="Imidazole-glycPsynth_HisH"/>
</dbReference>
<dbReference type="Proteomes" id="UP000011758">
    <property type="component" value="Unassembled WGS sequence"/>
</dbReference>
<dbReference type="EMBL" id="AGEJ01000021">
    <property type="protein sequence ID" value="EMD16400.1"/>
    <property type="molecule type" value="Genomic_DNA"/>
</dbReference>
<comment type="subunit">
    <text evidence="2 10">Heterodimer of HisH and HisF.</text>
</comment>
<evidence type="ECO:0000256" key="7">
    <source>
        <dbReference type="ARBA" id="ARBA00023239"/>
    </source>
</evidence>
<comment type="catalytic activity">
    <reaction evidence="8 10">
        <text>5-[(5-phospho-1-deoxy-D-ribulos-1-ylimino)methylamino]-1-(5-phospho-beta-D-ribosyl)imidazole-4-carboxamide + L-glutamine = D-erythro-1-(imidazol-4-yl)glycerol 3-phosphate + 5-amino-1-(5-phospho-beta-D-ribosyl)imidazole-4-carboxamide + L-glutamate + H(+)</text>
        <dbReference type="Rhea" id="RHEA:24793"/>
        <dbReference type="ChEBI" id="CHEBI:15378"/>
        <dbReference type="ChEBI" id="CHEBI:29985"/>
        <dbReference type="ChEBI" id="CHEBI:58278"/>
        <dbReference type="ChEBI" id="CHEBI:58359"/>
        <dbReference type="ChEBI" id="CHEBI:58475"/>
        <dbReference type="ChEBI" id="CHEBI:58525"/>
        <dbReference type="EC" id="4.3.2.10"/>
    </reaction>
</comment>
<evidence type="ECO:0000256" key="2">
    <source>
        <dbReference type="ARBA" id="ARBA00011152"/>
    </source>
</evidence>
<evidence type="ECO:0000256" key="8">
    <source>
        <dbReference type="ARBA" id="ARBA00047838"/>
    </source>
</evidence>
<keyword evidence="13" id="KW-0808">Transferase</keyword>
<dbReference type="Pfam" id="PF00117">
    <property type="entry name" value="GATase"/>
    <property type="match status" value="1"/>
</dbReference>
<dbReference type="STRING" id="999415.HMPREF9943_01326"/>
<comment type="function">
    <text evidence="10">IGPS catalyzes the conversion of PRFAR and glutamine to IGP, AICAR and glutamate. The HisH subunit catalyzes the hydrolysis of glutamine to glutamate and ammonia as part of the synthesis of IGP and AICAR. The resulting ammonia molecule is channeled to the active site of HisF.</text>
</comment>
<dbReference type="InterPro" id="IPR029062">
    <property type="entry name" value="Class_I_gatase-like"/>
</dbReference>
<evidence type="ECO:0000256" key="1">
    <source>
        <dbReference type="ARBA" id="ARBA00005091"/>
    </source>
</evidence>
<comment type="caution">
    <text evidence="13">The sequence shown here is derived from an EMBL/GenBank/DDBJ whole genome shotgun (WGS) entry which is preliminary data.</text>
</comment>
<organism evidence="13 14">
    <name type="scientific">Eggerthia catenaformis OT 569 = DSM 20559</name>
    <dbReference type="NCBI Taxonomy" id="999415"/>
    <lineage>
        <taxon>Bacteria</taxon>
        <taxon>Bacillati</taxon>
        <taxon>Bacillota</taxon>
        <taxon>Erysipelotrichia</taxon>
        <taxon>Erysipelotrichales</taxon>
        <taxon>Coprobacillaceae</taxon>
        <taxon>Eggerthia</taxon>
    </lineage>
</organism>
<evidence type="ECO:0000313" key="14">
    <source>
        <dbReference type="Proteomes" id="UP000011758"/>
    </source>
</evidence>
<protein>
    <recommendedName>
        <fullName evidence="10">Imidazole glycerol phosphate synthase subunit HisH</fullName>
        <ecNumber evidence="10">4.3.2.10</ecNumber>
    </recommendedName>
    <alternativeName>
        <fullName evidence="10">IGP synthase glutaminase subunit</fullName>
        <ecNumber evidence="10">3.5.1.2</ecNumber>
    </alternativeName>
    <alternativeName>
        <fullName evidence="10">IGP synthase subunit HisH</fullName>
    </alternativeName>
    <alternativeName>
        <fullName evidence="10">ImGP synthase subunit HisH</fullName>
        <shortName evidence="10">IGPS subunit HisH</shortName>
    </alternativeName>
</protein>
<dbReference type="GO" id="GO:0000107">
    <property type="term" value="F:imidazoleglycerol-phosphate synthase activity"/>
    <property type="evidence" value="ECO:0007669"/>
    <property type="project" value="UniProtKB-UniRule"/>
</dbReference>
<dbReference type="OrthoDB" id="9807137at2"/>
<dbReference type="UniPathway" id="UPA00031">
    <property type="reaction ID" value="UER00010"/>
</dbReference>
<comment type="pathway">
    <text evidence="1 10">Amino-acid biosynthesis; L-histidine biosynthesis; L-histidine from 5-phospho-alpha-D-ribose 1-diphosphate: step 5/9.</text>
</comment>
<evidence type="ECO:0000256" key="4">
    <source>
        <dbReference type="ARBA" id="ARBA00022801"/>
    </source>
</evidence>
<dbReference type="PANTHER" id="PTHR42701:SF1">
    <property type="entry name" value="IMIDAZOLE GLYCEROL PHOSPHATE SYNTHASE SUBUNIT HISH"/>
    <property type="match status" value="1"/>
</dbReference>
<evidence type="ECO:0000256" key="6">
    <source>
        <dbReference type="ARBA" id="ARBA00023102"/>
    </source>
</evidence>
<evidence type="ECO:0000259" key="12">
    <source>
        <dbReference type="Pfam" id="PF00117"/>
    </source>
</evidence>
<dbReference type="PROSITE" id="PS51273">
    <property type="entry name" value="GATASE_TYPE_1"/>
    <property type="match status" value="1"/>
</dbReference>
<keyword evidence="3 10" id="KW-0028">Amino-acid biosynthesis</keyword>
<evidence type="ECO:0000256" key="10">
    <source>
        <dbReference type="HAMAP-Rule" id="MF_00278"/>
    </source>
</evidence>
<keyword evidence="5 10" id="KW-0315">Glutamine amidotransferase</keyword>
<keyword evidence="4 10" id="KW-0378">Hydrolase</keyword>
<dbReference type="SUPFAM" id="SSF52317">
    <property type="entry name" value="Class I glutamine amidotransferase-like"/>
    <property type="match status" value="1"/>
</dbReference>
<proteinExistence type="inferred from homology"/>
<feature type="domain" description="Glutamine amidotransferase" evidence="12">
    <location>
        <begin position="4"/>
        <end position="189"/>
    </location>
</feature>
<comment type="subcellular location">
    <subcellularLocation>
        <location evidence="10">Cytoplasm</location>
    </subcellularLocation>
</comment>
<feature type="active site" evidence="10 11">
    <location>
        <position position="183"/>
    </location>
</feature>
<dbReference type="HAMAP" id="MF_00278">
    <property type="entry name" value="HisH"/>
    <property type="match status" value="1"/>
</dbReference>
<feature type="active site" evidence="10 11">
    <location>
        <position position="181"/>
    </location>
</feature>
<evidence type="ECO:0000256" key="5">
    <source>
        <dbReference type="ARBA" id="ARBA00022962"/>
    </source>
</evidence>
<keyword evidence="7 10" id="KW-0456">Lyase</keyword>
<dbReference type="EC" id="4.3.2.10" evidence="10"/>
<dbReference type="GO" id="GO:0004359">
    <property type="term" value="F:glutaminase activity"/>
    <property type="evidence" value="ECO:0007669"/>
    <property type="project" value="UniProtKB-EC"/>
</dbReference>
<keyword evidence="14" id="KW-1185">Reference proteome</keyword>
<dbReference type="Gene3D" id="3.40.50.880">
    <property type="match status" value="1"/>
</dbReference>
<dbReference type="EC" id="3.5.1.2" evidence="10"/>
<evidence type="ECO:0000256" key="11">
    <source>
        <dbReference type="PIRSR" id="PIRSR000495-1"/>
    </source>
</evidence>
<dbReference type="GO" id="GO:0005737">
    <property type="term" value="C:cytoplasm"/>
    <property type="evidence" value="ECO:0007669"/>
    <property type="project" value="UniProtKB-SubCell"/>
</dbReference>
<dbReference type="RefSeq" id="WP_004803301.1">
    <property type="nucleotide sequence ID" value="NZ_KB446648.1"/>
</dbReference>
<evidence type="ECO:0000256" key="3">
    <source>
        <dbReference type="ARBA" id="ARBA00022605"/>
    </source>
</evidence>
<evidence type="ECO:0000256" key="9">
    <source>
        <dbReference type="ARBA" id="ARBA00049534"/>
    </source>
</evidence>
<dbReference type="eggNOG" id="COG0118">
    <property type="taxonomic scope" value="Bacteria"/>
</dbReference>
<dbReference type="PANTHER" id="PTHR42701">
    <property type="entry name" value="IMIDAZOLE GLYCEROL PHOSPHATE SYNTHASE SUBUNIT HISH"/>
    <property type="match status" value="1"/>
</dbReference>
<dbReference type="GO" id="GO:0000105">
    <property type="term" value="P:L-histidine biosynthetic process"/>
    <property type="evidence" value="ECO:0007669"/>
    <property type="project" value="UniProtKB-UniRule"/>
</dbReference>
<dbReference type="PIRSF" id="PIRSF000495">
    <property type="entry name" value="Amidotransf_hisH"/>
    <property type="match status" value="1"/>
</dbReference>
<name>M2Q0E6_9FIRM</name>
<dbReference type="PATRIC" id="fig|999415.3.peg.1345"/>
<evidence type="ECO:0000313" key="13">
    <source>
        <dbReference type="EMBL" id="EMD16400.1"/>
    </source>
</evidence>
<gene>
    <name evidence="10" type="primary">hisH</name>
    <name evidence="13" type="ORF">HMPREF9943_01326</name>
</gene>
<dbReference type="NCBIfam" id="TIGR01855">
    <property type="entry name" value="IMP_synth_hisH"/>
    <property type="match status" value="1"/>
</dbReference>
<accession>M2Q0E6</accession>
<sequence length="202" mass="22720">MICVIDYNLGNLSSVTNALKRLGMAVTITRDPAIIRRAKGIILPGVGTFPVAMKHLRNYGLVEILNEMKDKHIPILGICLGMQVLFEKGLEVTETEGLGFLKGTVEYMDIKEKIPHMGWNQLEIRQKHPILKYIKENDYVYFVHSFMAHPLPEQLISVCYYGNTVIPAVVANDCVIGCQFHPEKSGQIGEKILLGFKEMTEC</sequence>
<feature type="active site" description="Nucleophile" evidence="10 11">
    <location>
        <position position="79"/>
    </location>
</feature>
<dbReference type="CDD" id="cd01748">
    <property type="entry name" value="GATase1_IGP_Synthase"/>
    <property type="match status" value="1"/>
</dbReference>
<dbReference type="AlphaFoldDB" id="M2Q0E6"/>
<dbReference type="GO" id="GO:0016829">
    <property type="term" value="F:lyase activity"/>
    <property type="evidence" value="ECO:0007669"/>
    <property type="project" value="UniProtKB-KW"/>
</dbReference>
<reference evidence="13 14" key="1">
    <citation type="submission" date="2013-02" db="EMBL/GenBank/DDBJ databases">
        <title>The Genome Sequence of Lactobacillus catenaformis F0143.</title>
        <authorList>
            <consortium name="The Broad Institute Genome Sequencing Platform"/>
            <person name="Earl A."/>
            <person name="Ward D."/>
            <person name="Feldgarden M."/>
            <person name="Gevers D."/>
            <person name="Izard J."/>
            <person name="Blanton J.M."/>
            <person name="Mathney J."/>
            <person name="Dewhirst F.E."/>
            <person name="Young S.K."/>
            <person name="Zeng Q."/>
            <person name="Gargeya S."/>
            <person name="Fitzgerald M."/>
            <person name="Haas B."/>
            <person name="Abouelleil A."/>
            <person name="Alvarado L."/>
            <person name="Arachchi H.M."/>
            <person name="Berlin A."/>
            <person name="Chapman S.B."/>
            <person name="Gearin G."/>
            <person name="Goldberg J."/>
            <person name="Griggs A."/>
            <person name="Gujja S."/>
            <person name="Hansen M."/>
            <person name="Heiman D."/>
            <person name="Howarth C."/>
            <person name="Larimer J."/>
            <person name="Lui A."/>
            <person name="MacDonald P.J.P."/>
            <person name="McCowen C."/>
            <person name="Montmayeur A."/>
            <person name="Murphy C."/>
            <person name="Neiman D."/>
            <person name="Pearson M."/>
            <person name="Priest M."/>
            <person name="Roberts A."/>
            <person name="Saif S."/>
            <person name="Shea T."/>
            <person name="Sisk P."/>
            <person name="Stolte C."/>
            <person name="Sykes S."/>
            <person name="Wortman J."/>
            <person name="Nusbaum C."/>
            <person name="Birren B."/>
        </authorList>
    </citation>
    <scope>NUCLEOTIDE SEQUENCE [LARGE SCALE GENOMIC DNA]</scope>
    <source>
        <strain evidence="13 14">OT 569</strain>
    </source>
</reference>
<comment type="catalytic activity">
    <reaction evidence="9 10">
        <text>L-glutamine + H2O = L-glutamate + NH4(+)</text>
        <dbReference type="Rhea" id="RHEA:15889"/>
        <dbReference type="ChEBI" id="CHEBI:15377"/>
        <dbReference type="ChEBI" id="CHEBI:28938"/>
        <dbReference type="ChEBI" id="CHEBI:29985"/>
        <dbReference type="ChEBI" id="CHEBI:58359"/>
        <dbReference type="EC" id="3.5.1.2"/>
    </reaction>
</comment>